<feature type="transmembrane region" description="Helical" evidence="2">
    <location>
        <begin position="133"/>
        <end position="154"/>
    </location>
</feature>
<name>A0AAE3YW12_9ACTN</name>
<keyword evidence="2" id="KW-0472">Membrane</keyword>
<evidence type="ECO:0000313" key="3">
    <source>
        <dbReference type="EMBL" id="MDR7280939.1"/>
    </source>
</evidence>
<keyword evidence="4" id="KW-1185">Reference proteome</keyword>
<evidence type="ECO:0000256" key="1">
    <source>
        <dbReference type="SAM" id="MobiDB-lite"/>
    </source>
</evidence>
<feature type="transmembrane region" description="Helical" evidence="2">
    <location>
        <begin position="221"/>
        <end position="240"/>
    </location>
</feature>
<keyword evidence="2" id="KW-1133">Transmembrane helix</keyword>
<dbReference type="Proteomes" id="UP001183643">
    <property type="component" value="Unassembled WGS sequence"/>
</dbReference>
<dbReference type="AlphaFoldDB" id="A0AAE3YW12"/>
<evidence type="ECO:0000256" key="2">
    <source>
        <dbReference type="SAM" id="Phobius"/>
    </source>
</evidence>
<feature type="transmembrane region" description="Helical" evidence="2">
    <location>
        <begin position="102"/>
        <end position="121"/>
    </location>
</feature>
<feature type="transmembrane region" description="Helical" evidence="2">
    <location>
        <begin position="161"/>
        <end position="182"/>
    </location>
</feature>
<dbReference type="PANTHER" id="PTHR40761">
    <property type="entry name" value="CONSERVED INTEGRAL MEMBRANE ALANINE VALINE AND LEUCINE RICH PROTEIN-RELATED"/>
    <property type="match status" value="1"/>
</dbReference>
<gene>
    <name evidence="3" type="ORF">J2S41_007717</name>
</gene>
<comment type="caution">
    <text evidence="3">The sequence shown here is derived from an EMBL/GenBank/DDBJ whole genome shotgun (WGS) entry which is preliminary data.</text>
</comment>
<protein>
    <submittedName>
        <fullName evidence="3">Drug/metabolite transporter (DMT)-like permease</fullName>
    </submittedName>
</protein>
<feature type="transmembrane region" description="Helical" evidence="2">
    <location>
        <begin position="49"/>
        <end position="67"/>
    </location>
</feature>
<organism evidence="3 4">
    <name type="scientific">Catenuloplanes atrovinosus</name>
    <dbReference type="NCBI Taxonomy" id="137266"/>
    <lineage>
        <taxon>Bacteria</taxon>
        <taxon>Bacillati</taxon>
        <taxon>Actinomycetota</taxon>
        <taxon>Actinomycetes</taxon>
        <taxon>Micromonosporales</taxon>
        <taxon>Micromonosporaceae</taxon>
        <taxon>Catenuloplanes</taxon>
    </lineage>
</organism>
<sequence>MMSAGWWFLGAMIIAYGVSNLLQSIAATRTTVHHTFDPGLLLRLAGHRAYLVGLGCQVLGFVLAFLARSDLPLFLVQSAVAAGLGVTAVLGVVLLKWRLPMAEIALITVLFGGIVALVVAARPAPARPLPMSGVIALGVAVLVLGFLGVFAVRLRGAPGSVVLGSLAGIAFSAAAVAARPLASAHSVVGLLSDPLLYLLIAHSIVGQLLLGMAMQRGSTTAAVAAMDAAGAVPAAVVGLLLLGDRIWPGREWLATLGFVVTLLAVIGLTRYAEPQHHHETAPARRRVTPPPAPPGKYVPLTVGSERSRS</sequence>
<dbReference type="EMBL" id="JAVDYB010000001">
    <property type="protein sequence ID" value="MDR7280939.1"/>
    <property type="molecule type" value="Genomic_DNA"/>
</dbReference>
<feature type="transmembrane region" description="Helical" evidence="2">
    <location>
        <begin position="194"/>
        <end position="214"/>
    </location>
</feature>
<feature type="transmembrane region" description="Helical" evidence="2">
    <location>
        <begin position="252"/>
        <end position="272"/>
    </location>
</feature>
<dbReference type="PANTHER" id="PTHR40761:SF1">
    <property type="entry name" value="CONSERVED INTEGRAL MEMBRANE ALANINE VALINE AND LEUCINE RICH PROTEIN-RELATED"/>
    <property type="match status" value="1"/>
</dbReference>
<feature type="region of interest" description="Disordered" evidence="1">
    <location>
        <begin position="276"/>
        <end position="309"/>
    </location>
</feature>
<accession>A0AAE3YW12</accession>
<evidence type="ECO:0000313" key="4">
    <source>
        <dbReference type="Proteomes" id="UP001183643"/>
    </source>
</evidence>
<reference evidence="3" key="1">
    <citation type="submission" date="2023-07" db="EMBL/GenBank/DDBJ databases">
        <title>Sequencing the genomes of 1000 actinobacteria strains.</title>
        <authorList>
            <person name="Klenk H.-P."/>
        </authorList>
    </citation>
    <scope>NUCLEOTIDE SEQUENCE</scope>
    <source>
        <strain evidence="3">DSM 44707</strain>
    </source>
</reference>
<feature type="transmembrane region" description="Helical" evidence="2">
    <location>
        <begin position="73"/>
        <end position="95"/>
    </location>
</feature>
<proteinExistence type="predicted"/>
<keyword evidence="2" id="KW-0812">Transmembrane</keyword>
<feature type="transmembrane region" description="Helical" evidence="2">
    <location>
        <begin position="6"/>
        <end position="28"/>
    </location>
</feature>